<keyword evidence="2" id="KW-0812">Transmembrane</keyword>
<gene>
    <name evidence="5" type="ORF">SteCoe_4918</name>
</gene>
<dbReference type="GO" id="GO:0016567">
    <property type="term" value="P:protein ubiquitination"/>
    <property type="evidence" value="ECO:0007669"/>
    <property type="project" value="TreeGrafter"/>
</dbReference>
<organism evidence="5 6">
    <name type="scientific">Stentor coeruleus</name>
    <dbReference type="NCBI Taxonomy" id="5963"/>
    <lineage>
        <taxon>Eukaryota</taxon>
        <taxon>Sar</taxon>
        <taxon>Alveolata</taxon>
        <taxon>Ciliophora</taxon>
        <taxon>Postciliodesmatophora</taxon>
        <taxon>Heterotrichea</taxon>
        <taxon>Heterotrichida</taxon>
        <taxon>Stentoridae</taxon>
        <taxon>Stentor</taxon>
    </lineage>
</organism>
<reference evidence="5 6" key="1">
    <citation type="submission" date="2016-11" db="EMBL/GenBank/DDBJ databases">
        <title>The macronuclear genome of Stentor coeruleus: a giant cell with tiny introns.</title>
        <authorList>
            <person name="Slabodnick M."/>
            <person name="Ruby J.G."/>
            <person name="Reiff S.B."/>
            <person name="Swart E.C."/>
            <person name="Gosai S."/>
            <person name="Prabakaran S."/>
            <person name="Witkowska E."/>
            <person name="Larue G.E."/>
            <person name="Fisher S."/>
            <person name="Freeman R.M."/>
            <person name="Gunawardena J."/>
            <person name="Chu W."/>
            <person name="Stover N.A."/>
            <person name="Gregory B.D."/>
            <person name="Nowacki M."/>
            <person name="Derisi J."/>
            <person name="Roy S.W."/>
            <person name="Marshall W.F."/>
            <person name="Sood P."/>
        </authorList>
    </citation>
    <scope>NUCLEOTIDE SEQUENCE [LARGE SCALE GENOMIC DNA]</scope>
    <source>
        <strain evidence="5">WM001</strain>
    </source>
</reference>
<keyword evidence="6" id="KW-1185">Reference proteome</keyword>
<dbReference type="SUPFAM" id="SSF57850">
    <property type="entry name" value="RING/U-box"/>
    <property type="match status" value="1"/>
</dbReference>
<dbReference type="GO" id="GO:0008270">
    <property type="term" value="F:zinc ion binding"/>
    <property type="evidence" value="ECO:0007669"/>
    <property type="project" value="UniProtKB-KW"/>
</dbReference>
<keyword evidence="2" id="KW-1133">Transmembrane helix</keyword>
<keyword evidence="1" id="KW-0862">Zinc</keyword>
<evidence type="ECO:0000259" key="4">
    <source>
        <dbReference type="PROSITE" id="PS50089"/>
    </source>
</evidence>
<dbReference type="PANTHER" id="PTHR45676:SF159">
    <property type="entry name" value="RING-H2 FINGER PROTEIN ATL51"/>
    <property type="match status" value="1"/>
</dbReference>
<feature type="chain" id="PRO_5012413005" description="RING-type domain-containing protein" evidence="3">
    <location>
        <begin position="20"/>
        <end position="318"/>
    </location>
</feature>
<evidence type="ECO:0000256" key="1">
    <source>
        <dbReference type="PROSITE-ProRule" id="PRU00175"/>
    </source>
</evidence>
<keyword evidence="2" id="KW-0472">Membrane</keyword>
<feature type="transmembrane region" description="Helical" evidence="2">
    <location>
        <begin position="141"/>
        <end position="168"/>
    </location>
</feature>
<dbReference type="Proteomes" id="UP000187209">
    <property type="component" value="Unassembled WGS sequence"/>
</dbReference>
<dbReference type="Pfam" id="PF13639">
    <property type="entry name" value="zf-RING_2"/>
    <property type="match status" value="1"/>
</dbReference>
<protein>
    <recommendedName>
        <fullName evidence="4">RING-type domain-containing protein</fullName>
    </recommendedName>
</protein>
<keyword evidence="1" id="KW-0863">Zinc-finger</keyword>
<feature type="domain" description="RING-type" evidence="4">
    <location>
        <begin position="268"/>
        <end position="311"/>
    </location>
</feature>
<keyword evidence="1" id="KW-0479">Metal-binding</keyword>
<evidence type="ECO:0000256" key="3">
    <source>
        <dbReference type="SAM" id="SignalP"/>
    </source>
</evidence>
<dbReference type="Gene3D" id="3.30.40.10">
    <property type="entry name" value="Zinc/RING finger domain, C3HC4 (zinc finger)"/>
    <property type="match status" value="1"/>
</dbReference>
<keyword evidence="3" id="KW-0732">Signal</keyword>
<name>A0A1R2CTR1_9CILI</name>
<dbReference type="EMBL" id="MPUH01000063">
    <property type="protein sequence ID" value="OMJ92365.1"/>
    <property type="molecule type" value="Genomic_DNA"/>
</dbReference>
<dbReference type="SMART" id="SM00184">
    <property type="entry name" value="RING"/>
    <property type="match status" value="1"/>
</dbReference>
<dbReference type="PROSITE" id="PS50089">
    <property type="entry name" value="ZF_RING_2"/>
    <property type="match status" value="1"/>
</dbReference>
<evidence type="ECO:0000313" key="5">
    <source>
        <dbReference type="EMBL" id="OMJ92365.1"/>
    </source>
</evidence>
<comment type="caution">
    <text evidence="5">The sequence shown here is derived from an EMBL/GenBank/DDBJ whole genome shotgun (WGS) entry which is preliminary data.</text>
</comment>
<dbReference type="OrthoDB" id="378752at2759"/>
<dbReference type="InterPro" id="IPR001841">
    <property type="entry name" value="Znf_RING"/>
</dbReference>
<dbReference type="PANTHER" id="PTHR45676">
    <property type="entry name" value="RING-H2 FINGER PROTEIN ATL51-RELATED"/>
    <property type="match status" value="1"/>
</dbReference>
<dbReference type="InterPro" id="IPR013083">
    <property type="entry name" value="Znf_RING/FYVE/PHD"/>
</dbReference>
<evidence type="ECO:0000313" key="6">
    <source>
        <dbReference type="Proteomes" id="UP000187209"/>
    </source>
</evidence>
<accession>A0A1R2CTR1</accession>
<sequence>MKSLKNVIALIVFLKFSQAKLQCPDSNCCMCNENFLSVCGKCCDGFELSSLSYCEVTDKFSLIEIQENNEIQKPQDNINNLILTVTSQKSNIKNRSLSSCQIEKCIQCNETSNKCIECQEDYILQDQICLKSTGDNKNGNISIGLIIVIILVPLFFTAIFCFLCIYCARRNKKKLDHQRHRDRTLSDSARESNSLVINPERIASSRSETLAYPQITEVNINEIISNFKGNVSALSGKIYISEGNFDIVMRKPSKENLLEFYKDDEPVCSICFEEFKNEDECRLTPCGHVFHRECIYTWIIKNNKRKCPNDNFKFKKSS</sequence>
<proteinExistence type="predicted"/>
<feature type="signal peptide" evidence="3">
    <location>
        <begin position="1"/>
        <end position="19"/>
    </location>
</feature>
<dbReference type="AlphaFoldDB" id="A0A1R2CTR1"/>
<evidence type="ECO:0000256" key="2">
    <source>
        <dbReference type="SAM" id="Phobius"/>
    </source>
</evidence>